<dbReference type="PROSITE" id="PS00383">
    <property type="entry name" value="TYR_PHOSPHATASE_1"/>
    <property type="match status" value="1"/>
</dbReference>
<feature type="region of interest" description="Disordered" evidence="3">
    <location>
        <begin position="392"/>
        <end position="416"/>
    </location>
</feature>
<dbReference type="PANTHER" id="PTHR47100">
    <property type="entry name" value="DUAL SPECIFICITY PROTEIN PHOSPHATASE PHS1"/>
    <property type="match status" value="1"/>
</dbReference>
<dbReference type="FunFam" id="3.90.190.10:FF:000148">
    <property type="entry name" value="Dual specificity protein phosphatase PHS1"/>
    <property type="match status" value="1"/>
</dbReference>
<organism evidence="6 7">
    <name type="scientific">Ensete ventricosum</name>
    <name type="common">Abyssinian banana</name>
    <name type="synonym">Musa ensete</name>
    <dbReference type="NCBI Taxonomy" id="4639"/>
    <lineage>
        <taxon>Eukaryota</taxon>
        <taxon>Viridiplantae</taxon>
        <taxon>Streptophyta</taxon>
        <taxon>Embryophyta</taxon>
        <taxon>Tracheophyta</taxon>
        <taxon>Spermatophyta</taxon>
        <taxon>Magnoliopsida</taxon>
        <taxon>Liliopsida</taxon>
        <taxon>Zingiberales</taxon>
        <taxon>Musaceae</taxon>
        <taxon>Ensete</taxon>
    </lineage>
</organism>
<dbReference type="CDD" id="cd14498">
    <property type="entry name" value="DSP"/>
    <property type="match status" value="1"/>
</dbReference>
<dbReference type="Gene3D" id="3.90.190.10">
    <property type="entry name" value="Protein tyrosine phosphatase superfamily"/>
    <property type="match status" value="1"/>
</dbReference>
<dbReference type="PANTHER" id="PTHR47100:SF5">
    <property type="entry name" value="DUAL SPECIFICITY PROTEIN PHOSPHATASE PHS1"/>
    <property type="match status" value="1"/>
</dbReference>
<dbReference type="GO" id="GO:0043622">
    <property type="term" value="P:cortical microtubule organization"/>
    <property type="evidence" value="ECO:0007669"/>
    <property type="project" value="InterPro"/>
</dbReference>
<keyword evidence="1" id="KW-0378">Hydrolase</keyword>
<comment type="caution">
    <text evidence="6">The sequence shown here is derived from an EMBL/GenBank/DDBJ whole genome shotgun (WGS) entry which is preliminary data.</text>
</comment>
<evidence type="ECO:0008006" key="8">
    <source>
        <dbReference type="Google" id="ProtNLM"/>
    </source>
</evidence>
<feature type="domain" description="Tyrosine specific protein phosphatases" evidence="5">
    <location>
        <begin position="767"/>
        <end position="823"/>
    </location>
</feature>
<dbReference type="InterPro" id="IPR036940">
    <property type="entry name" value="PI3/4_kinase_cat_sf"/>
</dbReference>
<dbReference type="SUPFAM" id="SSF52799">
    <property type="entry name" value="(Phosphotyrosine protein) phosphatases II"/>
    <property type="match status" value="1"/>
</dbReference>
<reference evidence="6 7" key="1">
    <citation type="submission" date="2022-12" db="EMBL/GenBank/DDBJ databases">
        <title>Chromosome-scale assembly of the Ensete ventricosum genome.</title>
        <authorList>
            <person name="Dussert Y."/>
            <person name="Stocks J."/>
            <person name="Wendawek A."/>
            <person name="Woldeyes F."/>
            <person name="Nichols R.A."/>
            <person name="Borrell J.S."/>
        </authorList>
    </citation>
    <scope>NUCLEOTIDE SEQUENCE [LARGE SCALE GENOMIC DNA]</scope>
    <source>
        <strain evidence="7">cv. Maze</strain>
        <tissue evidence="6">Seeds</tissue>
    </source>
</reference>
<dbReference type="InterPro" id="IPR015275">
    <property type="entry name" value="Actin-fragmin_kin_cat_dom"/>
</dbReference>
<name>A0AAV8RR20_ENSVE</name>
<protein>
    <recommendedName>
        <fullName evidence="8">Dual specificity protein phosphatase PHS1</fullName>
    </recommendedName>
</protein>
<dbReference type="Pfam" id="PF09192">
    <property type="entry name" value="Act-Frag_cataly"/>
    <property type="match status" value="1"/>
</dbReference>
<feature type="domain" description="Tyrosine-protein phosphatase" evidence="4">
    <location>
        <begin position="702"/>
        <end position="847"/>
    </location>
</feature>
<sequence length="900" mass="99873">MEGLVPRSSSIADWFGAPLTFACIVACMADSAIEALTAAVPSIPRLPSREVAVSAVPGDLKDSAGPSMGLEFEEWVASVRRRSGKCLSQGNLHGLPLRDAMPPKTSALIPSPRCGYAKTEVPGWDKHDGSAAKSQSPDQVPEVRLQDKLGNAATLDVEASDISWDTLFSLHHTKYTSINEHSEDELNKALEVTVNSGGVVFFALFNTLNDDDLLPKEAAAVIKIAPSRMATQSERLGYEFARLLGVKTPQARVIHNSSTEWQLIKDATEKARDMTVDTGDEVGAVTCSELLEALELSRCLLLMNYCHGSPLVENSIAFDSRIAAENTAAALGRILMLDLVLRNEDRLPCPQLGWRGNQANLLFSIKVASANMDALNESYDCRKNKPRIVKSLRKERRASSVNGGLGSQGPELTAEDSDDCIEYTDRSSNNHATEYGKKSNFHIVAIDSLVPRRPPAGKRARDLESYPRVVELIINNYEFSSNLLYKVSFGKLGFPGPEHTDAQIDSCSLCEFDMVAVVHAFRQGFRAALRDLQSFHIFLLTLYQKLEGLFQVLLTIINKCFSESDKDESGASESPSNSSWCSFNSHFQACKEHGAHETHADSSDSQSRRCSQKSSGFRESIDIVYPVSRDNWNGRYSKGCGEAPRSLRLTMKLRDFNKCTKVDAELSKELEQWHEMLKSDVVRLEHILERVSLISDAASTERPSPITEYLYIGGALAAKSMYTLQRLGITHILCLCANEIGQSDSQNPDIFEYQNFSVCDNDDEDISNLFEEASDFIDYVERLGGKILVHCFEGKSRSATVVLAYLMLRKGLTLLEAWNMLKKAHRRAQPNDGFAKTLLDLDEQLHGKASMEWQQRKPMMKGRLLRLVSMGLAEQTSNLEEQFDKMKQLLVMPGETLKKG</sequence>
<dbReference type="Pfam" id="PF00782">
    <property type="entry name" value="DSPc"/>
    <property type="match status" value="1"/>
</dbReference>
<gene>
    <name evidence="6" type="ORF">OPV22_001289</name>
</gene>
<dbReference type="InterPro" id="IPR000340">
    <property type="entry name" value="Dual-sp_phosphatase_cat-dom"/>
</dbReference>
<dbReference type="InterPro" id="IPR020422">
    <property type="entry name" value="TYR_PHOSPHATASE_DUAL_dom"/>
</dbReference>
<proteinExistence type="predicted"/>
<dbReference type="AlphaFoldDB" id="A0AAV8RR20"/>
<dbReference type="GO" id="GO:0004721">
    <property type="term" value="F:phosphoprotein phosphatase activity"/>
    <property type="evidence" value="ECO:0007669"/>
    <property type="project" value="UniProtKB-KW"/>
</dbReference>
<accession>A0AAV8RR20</accession>
<evidence type="ECO:0000259" key="5">
    <source>
        <dbReference type="PROSITE" id="PS50056"/>
    </source>
</evidence>
<dbReference type="PROSITE" id="PS50054">
    <property type="entry name" value="TYR_PHOSPHATASE_DUAL"/>
    <property type="match status" value="1"/>
</dbReference>
<evidence type="ECO:0000313" key="6">
    <source>
        <dbReference type="EMBL" id="KAJ8510855.1"/>
    </source>
</evidence>
<dbReference type="InterPro" id="IPR029021">
    <property type="entry name" value="Prot-tyrosine_phosphatase-like"/>
</dbReference>
<dbReference type="PROSITE" id="PS50056">
    <property type="entry name" value="TYR_PHOSPHATASE_2"/>
    <property type="match status" value="1"/>
</dbReference>
<dbReference type="InterPro" id="IPR035010">
    <property type="entry name" value="PHS1"/>
</dbReference>
<dbReference type="InterPro" id="IPR011009">
    <property type="entry name" value="Kinase-like_dom_sf"/>
</dbReference>
<evidence type="ECO:0000256" key="1">
    <source>
        <dbReference type="ARBA" id="ARBA00022801"/>
    </source>
</evidence>
<evidence type="ECO:0000259" key="4">
    <source>
        <dbReference type="PROSITE" id="PS50054"/>
    </source>
</evidence>
<dbReference type="InterPro" id="IPR016130">
    <property type="entry name" value="Tyr_Pase_AS"/>
</dbReference>
<evidence type="ECO:0000313" key="7">
    <source>
        <dbReference type="Proteomes" id="UP001222027"/>
    </source>
</evidence>
<dbReference type="GO" id="GO:0009737">
    <property type="term" value="P:response to abscisic acid"/>
    <property type="evidence" value="ECO:0007669"/>
    <property type="project" value="InterPro"/>
</dbReference>
<keyword evidence="7" id="KW-1185">Reference proteome</keyword>
<evidence type="ECO:0000256" key="3">
    <source>
        <dbReference type="SAM" id="MobiDB-lite"/>
    </source>
</evidence>
<dbReference type="InterPro" id="IPR000387">
    <property type="entry name" value="Tyr_Pase_dom"/>
</dbReference>
<dbReference type="SMART" id="SM00195">
    <property type="entry name" value="DSPc"/>
    <property type="match status" value="1"/>
</dbReference>
<dbReference type="SUPFAM" id="SSF56112">
    <property type="entry name" value="Protein kinase-like (PK-like)"/>
    <property type="match status" value="1"/>
</dbReference>
<keyword evidence="2" id="KW-0904">Protein phosphatase</keyword>
<dbReference type="Gene3D" id="1.10.1070.11">
    <property type="entry name" value="Phosphatidylinositol 3-/4-kinase, catalytic domain"/>
    <property type="match status" value="1"/>
</dbReference>
<dbReference type="EMBL" id="JAQQAF010000001">
    <property type="protein sequence ID" value="KAJ8510855.1"/>
    <property type="molecule type" value="Genomic_DNA"/>
</dbReference>
<feature type="region of interest" description="Disordered" evidence="3">
    <location>
        <begin position="121"/>
        <end position="140"/>
    </location>
</feature>
<dbReference type="Proteomes" id="UP001222027">
    <property type="component" value="Unassembled WGS sequence"/>
</dbReference>
<evidence type="ECO:0000256" key="2">
    <source>
        <dbReference type="ARBA" id="ARBA00022912"/>
    </source>
</evidence>